<dbReference type="EMBL" id="CM023471">
    <property type="protein sequence ID" value="KAH7965885.1"/>
    <property type="molecule type" value="Genomic_DNA"/>
</dbReference>
<evidence type="ECO:0000313" key="1">
    <source>
        <dbReference type="EMBL" id="KAH7965885.1"/>
    </source>
</evidence>
<organism evidence="1 2">
    <name type="scientific">Dermacentor silvarum</name>
    <name type="common">Tick</name>
    <dbReference type="NCBI Taxonomy" id="543639"/>
    <lineage>
        <taxon>Eukaryota</taxon>
        <taxon>Metazoa</taxon>
        <taxon>Ecdysozoa</taxon>
        <taxon>Arthropoda</taxon>
        <taxon>Chelicerata</taxon>
        <taxon>Arachnida</taxon>
        <taxon>Acari</taxon>
        <taxon>Parasitiformes</taxon>
        <taxon>Ixodida</taxon>
        <taxon>Ixodoidea</taxon>
        <taxon>Ixodidae</taxon>
        <taxon>Rhipicephalinae</taxon>
        <taxon>Dermacentor</taxon>
    </lineage>
</organism>
<reference evidence="1" key="1">
    <citation type="submission" date="2020-05" db="EMBL/GenBank/DDBJ databases">
        <title>Large-scale comparative analyses of tick genomes elucidate their genetic diversity and vector capacities.</title>
        <authorList>
            <person name="Jia N."/>
            <person name="Wang J."/>
            <person name="Shi W."/>
            <person name="Du L."/>
            <person name="Sun Y."/>
            <person name="Zhan W."/>
            <person name="Jiang J."/>
            <person name="Wang Q."/>
            <person name="Zhang B."/>
            <person name="Ji P."/>
            <person name="Sakyi L.B."/>
            <person name="Cui X."/>
            <person name="Yuan T."/>
            <person name="Jiang B."/>
            <person name="Yang W."/>
            <person name="Lam T.T.-Y."/>
            <person name="Chang Q."/>
            <person name="Ding S."/>
            <person name="Wang X."/>
            <person name="Zhu J."/>
            <person name="Ruan X."/>
            <person name="Zhao L."/>
            <person name="Wei J."/>
            <person name="Que T."/>
            <person name="Du C."/>
            <person name="Cheng J."/>
            <person name="Dai P."/>
            <person name="Han X."/>
            <person name="Huang E."/>
            <person name="Gao Y."/>
            <person name="Liu J."/>
            <person name="Shao H."/>
            <person name="Ye R."/>
            <person name="Li L."/>
            <person name="Wei W."/>
            <person name="Wang X."/>
            <person name="Wang C."/>
            <person name="Yang T."/>
            <person name="Huo Q."/>
            <person name="Li W."/>
            <person name="Guo W."/>
            <person name="Chen H."/>
            <person name="Zhou L."/>
            <person name="Ni X."/>
            <person name="Tian J."/>
            <person name="Zhou Y."/>
            <person name="Sheng Y."/>
            <person name="Liu T."/>
            <person name="Pan Y."/>
            <person name="Xia L."/>
            <person name="Li J."/>
            <person name="Zhao F."/>
            <person name="Cao W."/>
        </authorList>
    </citation>
    <scope>NUCLEOTIDE SEQUENCE</scope>
    <source>
        <strain evidence="1">Dsil-2018</strain>
    </source>
</reference>
<evidence type="ECO:0000313" key="2">
    <source>
        <dbReference type="Proteomes" id="UP000821865"/>
    </source>
</evidence>
<dbReference type="Proteomes" id="UP000821865">
    <property type="component" value="Chromosome 2"/>
</dbReference>
<accession>A0ACB8DCW7</accession>
<protein>
    <submittedName>
        <fullName evidence="1">Uncharacterized protein</fullName>
    </submittedName>
</protein>
<sequence length="80" mass="8798">MDELATITLPSRQWVFEFLYATKGAAPGQILAEFVLEAVAQLHKHRAVVITVVSDGTGNNKLMWQRFGVSGSMVNATHKI</sequence>
<proteinExistence type="predicted"/>
<comment type="caution">
    <text evidence="1">The sequence shown here is derived from an EMBL/GenBank/DDBJ whole genome shotgun (WGS) entry which is preliminary data.</text>
</comment>
<keyword evidence="2" id="KW-1185">Reference proteome</keyword>
<name>A0ACB8DCW7_DERSI</name>
<gene>
    <name evidence="1" type="ORF">HPB49_011806</name>
</gene>